<keyword evidence="7 8" id="KW-0472">Membrane</keyword>
<feature type="transmembrane region" description="Helical" evidence="8">
    <location>
        <begin position="340"/>
        <end position="360"/>
    </location>
</feature>
<dbReference type="EMBL" id="FMMM01000067">
    <property type="protein sequence ID" value="SCQ23081.1"/>
    <property type="molecule type" value="Genomic_DNA"/>
</dbReference>
<dbReference type="InterPro" id="IPR013525">
    <property type="entry name" value="ABC2_TM"/>
</dbReference>
<dbReference type="GO" id="GO:0043190">
    <property type="term" value="C:ATP-binding cassette (ABC) transporter complex"/>
    <property type="evidence" value="ECO:0007669"/>
    <property type="project" value="InterPro"/>
</dbReference>
<dbReference type="Proteomes" id="UP000182057">
    <property type="component" value="Unassembled WGS sequence"/>
</dbReference>
<organism evidence="10 11">
    <name type="scientific">Tannerella forsythia</name>
    <name type="common">Bacteroides forsythus</name>
    <dbReference type="NCBI Taxonomy" id="28112"/>
    <lineage>
        <taxon>Bacteria</taxon>
        <taxon>Pseudomonadati</taxon>
        <taxon>Bacteroidota</taxon>
        <taxon>Bacteroidia</taxon>
        <taxon>Bacteroidales</taxon>
        <taxon>Tannerellaceae</taxon>
        <taxon>Tannerella</taxon>
    </lineage>
</organism>
<accession>A0A1D3USQ6</accession>
<comment type="subcellular location">
    <subcellularLocation>
        <location evidence="1 8">Cell membrane</location>
        <topology evidence="1 8">Multi-pass membrane protein</topology>
    </subcellularLocation>
</comment>
<sequence length="368" mass="40913">MRQFLSFVKKEWYHIIRDRRTVLILLGIPVMQILLFGFAITTEVKNARLAVFDPSHDEMTQQIKSHFQASERFILTEELTSPHEINDVFTRGKADLALIFGERFAENLRHTGEASVQLIIDGAEPNQASMMSGYAQQILYMYRQELAGEHLPSCRITAQVKMLYNPQGKSVFYFVPGIMGMILTLICGMMTSIAIVREKKTGTMELLLASPMKPAYIILAKIVPYFVLSVLNLATILILSVSVLHVSIAGNLILLTAVSLLFIFLALSVGLFISGLVDNQTAAMLASGMGMMMPVMLLSGMIFPVSSMPDALQWLSAAVPARWYIQAVKKIMIQGVGLRFVLKEIAILTAMASVFVALSLKQFKTRLN</sequence>
<evidence type="ECO:0000256" key="3">
    <source>
        <dbReference type="ARBA" id="ARBA00022448"/>
    </source>
</evidence>
<dbReference type="RefSeq" id="WP_074450043.1">
    <property type="nucleotide sequence ID" value="NZ_FMMM01000067.1"/>
</dbReference>
<evidence type="ECO:0000259" key="9">
    <source>
        <dbReference type="PROSITE" id="PS51012"/>
    </source>
</evidence>
<feature type="transmembrane region" description="Helical" evidence="8">
    <location>
        <begin position="171"/>
        <end position="196"/>
    </location>
</feature>
<dbReference type="GO" id="GO:0140359">
    <property type="term" value="F:ABC-type transporter activity"/>
    <property type="evidence" value="ECO:0007669"/>
    <property type="project" value="InterPro"/>
</dbReference>
<dbReference type="PRINTS" id="PR00164">
    <property type="entry name" value="ABC2TRNSPORT"/>
</dbReference>
<evidence type="ECO:0000256" key="7">
    <source>
        <dbReference type="ARBA" id="ARBA00023136"/>
    </source>
</evidence>
<dbReference type="InterPro" id="IPR047817">
    <property type="entry name" value="ABC2_TM_bact-type"/>
</dbReference>
<proteinExistence type="inferred from homology"/>
<dbReference type="Gene3D" id="3.40.1710.10">
    <property type="entry name" value="abc type-2 transporter like domain"/>
    <property type="match status" value="1"/>
</dbReference>
<feature type="transmembrane region" description="Helical" evidence="8">
    <location>
        <begin position="21"/>
        <end position="40"/>
    </location>
</feature>
<dbReference type="InterPro" id="IPR051449">
    <property type="entry name" value="ABC-2_transporter_component"/>
</dbReference>
<keyword evidence="5 8" id="KW-0812">Transmembrane</keyword>
<evidence type="ECO:0000256" key="1">
    <source>
        <dbReference type="ARBA" id="ARBA00004651"/>
    </source>
</evidence>
<dbReference type="AlphaFoldDB" id="A0A1D3USQ6"/>
<dbReference type="Pfam" id="PF12698">
    <property type="entry name" value="ABC2_membrane_3"/>
    <property type="match status" value="1"/>
</dbReference>
<feature type="transmembrane region" description="Helical" evidence="8">
    <location>
        <begin position="252"/>
        <end position="273"/>
    </location>
</feature>
<feature type="domain" description="ABC transmembrane type-2" evidence="9">
    <location>
        <begin position="128"/>
        <end position="366"/>
    </location>
</feature>
<reference evidence="10 11" key="1">
    <citation type="submission" date="2016-09" db="EMBL/GenBank/DDBJ databases">
        <authorList>
            <person name="Capua I."/>
            <person name="De Benedictis P."/>
            <person name="Joannis T."/>
            <person name="Lombin L.H."/>
            <person name="Cattoli G."/>
        </authorList>
    </citation>
    <scope>NUCLEOTIDE SEQUENCE [LARGE SCALE GENOMIC DNA]</scope>
    <source>
        <strain evidence="10 11">UB20</strain>
    </source>
</reference>
<comment type="similarity">
    <text evidence="2 8">Belongs to the ABC-2 integral membrane protein family.</text>
</comment>
<keyword evidence="6 8" id="KW-1133">Transmembrane helix</keyword>
<evidence type="ECO:0000313" key="10">
    <source>
        <dbReference type="EMBL" id="SCQ23081.1"/>
    </source>
</evidence>
<keyword evidence="4 8" id="KW-1003">Cell membrane</keyword>
<dbReference type="PROSITE" id="PS51012">
    <property type="entry name" value="ABC_TM2"/>
    <property type="match status" value="1"/>
</dbReference>
<feature type="transmembrane region" description="Helical" evidence="8">
    <location>
        <begin position="216"/>
        <end position="240"/>
    </location>
</feature>
<keyword evidence="3 8" id="KW-0813">Transport</keyword>
<evidence type="ECO:0000256" key="5">
    <source>
        <dbReference type="ARBA" id="ARBA00022692"/>
    </source>
</evidence>
<evidence type="ECO:0000256" key="6">
    <source>
        <dbReference type="ARBA" id="ARBA00022989"/>
    </source>
</evidence>
<protein>
    <recommendedName>
        <fullName evidence="8">Transport permease protein</fullName>
    </recommendedName>
</protein>
<gene>
    <name evidence="10" type="primary">ybhR_2</name>
    <name evidence="10" type="ORF">TFUB20_01944</name>
</gene>
<evidence type="ECO:0000256" key="8">
    <source>
        <dbReference type="RuleBase" id="RU361157"/>
    </source>
</evidence>
<evidence type="ECO:0000313" key="11">
    <source>
        <dbReference type="Proteomes" id="UP000182057"/>
    </source>
</evidence>
<dbReference type="InterPro" id="IPR000412">
    <property type="entry name" value="ABC_2_transport"/>
</dbReference>
<dbReference type="PANTHER" id="PTHR30294">
    <property type="entry name" value="MEMBRANE COMPONENT OF ABC TRANSPORTER YHHJ-RELATED"/>
    <property type="match status" value="1"/>
</dbReference>
<feature type="transmembrane region" description="Helical" evidence="8">
    <location>
        <begin position="285"/>
        <end position="305"/>
    </location>
</feature>
<dbReference type="OrthoDB" id="9808686at2"/>
<evidence type="ECO:0000256" key="2">
    <source>
        <dbReference type="ARBA" id="ARBA00007783"/>
    </source>
</evidence>
<name>A0A1D3USQ6_TANFO</name>
<dbReference type="PANTHER" id="PTHR30294:SF29">
    <property type="entry name" value="MULTIDRUG ABC TRANSPORTER PERMEASE YBHS-RELATED"/>
    <property type="match status" value="1"/>
</dbReference>
<evidence type="ECO:0000256" key="4">
    <source>
        <dbReference type="ARBA" id="ARBA00022475"/>
    </source>
</evidence>